<evidence type="ECO:0000313" key="2">
    <source>
        <dbReference type="Proteomes" id="UP000199598"/>
    </source>
</evidence>
<gene>
    <name evidence="1" type="ORF">SAMN04488518_11026</name>
</gene>
<dbReference type="InterPro" id="IPR006813">
    <property type="entry name" value="Glyco_trans_17"/>
</dbReference>
<dbReference type="PANTHER" id="PTHR12224:SF0">
    <property type="entry name" value="BETA-1,4-MANNOSYL-GLYCOPROTEIN 4-BETA-N-ACETYLGLUCOSAMINYLTRANSFERASE"/>
    <property type="match status" value="1"/>
</dbReference>
<comment type="caution">
    <text evidence="1">The sequence shown here is derived from an EMBL/GenBank/DDBJ whole genome shotgun (WGS) entry which is preliminary data.</text>
</comment>
<proteinExistence type="predicted"/>
<dbReference type="PANTHER" id="PTHR12224">
    <property type="entry name" value="BETA-1,4-MANNOSYL-GLYCOPROTEIN BETA-1,4-N-ACETYLGLUCOSAMINYL-TRANSFERASE"/>
    <property type="match status" value="1"/>
</dbReference>
<keyword evidence="2" id="KW-1185">Reference proteome</keyword>
<organism evidence="1 2">
    <name type="scientific">Pseudovibrio ascidiaceicola</name>
    <dbReference type="NCBI Taxonomy" id="285279"/>
    <lineage>
        <taxon>Bacteria</taxon>
        <taxon>Pseudomonadati</taxon>
        <taxon>Pseudomonadota</taxon>
        <taxon>Alphaproteobacteria</taxon>
        <taxon>Hyphomicrobiales</taxon>
        <taxon>Stappiaceae</taxon>
        <taxon>Pseudovibrio</taxon>
    </lineage>
</organism>
<dbReference type="EMBL" id="FOSK01000010">
    <property type="protein sequence ID" value="SFK84459.1"/>
    <property type="molecule type" value="Genomic_DNA"/>
</dbReference>
<dbReference type="Pfam" id="PF04724">
    <property type="entry name" value="Glyco_transf_17"/>
    <property type="match status" value="1"/>
</dbReference>
<sequence length="287" mass="33210">MVKVVDGFTFFNELDTLEIRLGELFDVVDEFILVEATKTFTGHEKPLFFADNKSRFAPFLSKIRHIIVEDMPETPQNAWSREYHQRDCIERGLKDLAVKDLILVSDVDEIPKPEALLRAKNDPRSCKSLTFFGADIFRYRLNFKDDVSDFTSCPRMISAMFFKGAQALRRERAYQSKSLSPVLEAALWQWKALTRHSRLMRRQLIRSSSWHFSFLGDMDKVVTKLEAYSHTEHMNDAYLGRAQRTLDRLDAGDGRGKLVAKDSGELPDYVLENFSKFSHLYVEPQAP</sequence>
<protein>
    <submittedName>
        <fullName evidence="1">Beta-1,4-mannosyl-glycoprotein beta-1,4-N-acetylglucosaminyltransferase</fullName>
    </submittedName>
</protein>
<name>A0A1I4CVU5_9HYPH</name>
<reference evidence="1 2" key="1">
    <citation type="submission" date="2016-10" db="EMBL/GenBank/DDBJ databases">
        <authorList>
            <person name="Varghese N."/>
            <person name="Submissions S."/>
        </authorList>
    </citation>
    <scope>NUCLEOTIDE SEQUENCE [LARGE SCALE GENOMIC DNA]</scope>
    <source>
        <strain evidence="1 2">DSM 16392</strain>
    </source>
</reference>
<dbReference type="RefSeq" id="WP_093521609.1">
    <property type="nucleotide sequence ID" value="NZ_FOSK01000010.1"/>
</dbReference>
<accession>A0A1I4CVU5</accession>
<dbReference type="Proteomes" id="UP000199598">
    <property type="component" value="Unassembled WGS sequence"/>
</dbReference>
<evidence type="ECO:0000313" key="1">
    <source>
        <dbReference type="EMBL" id="SFK84459.1"/>
    </source>
</evidence>